<name>I3X8G2_SINF2</name>
<feature type="region of interest" description="Disordered" evidence="2">
    <location>
        <begin position="11"/>
        <end position="41"/>
    </location>
</feature>
<evidence type="ECO:0000256" key="1">
    <source>
        <dbReference type="SAM" id="Coils"/>
    </source>
</evidence>
<feature type="region of interest" description="Disordered" evidence="2">
    <location>
        <begin position="212"/>
        <end position="261"/>
    </location>
</feature>
<dbReference type="AlphaFoldDB" id="I3X8G2"/>
<feature type="compositionally biased region" description="Basic and acidic residues" evidence="2">
    <location>
        <begin position="217"/>
        <end position="251"/>
    </location>
</feature>
<gene>
    <name evidence="3" type="ORF">USDA257_c36120</name>
</gene>
<dbReference type="PATRIC" id="fig|1185652.3.peg.3747"/>
<evidence type="ECO:0008006" key="5">
    <source>
        <dbReference type="Google" id="ProtNLM"/>
    </source>
</evidence>
<dbReference type="Proteomes" id="UP000006180">
    <property type="component" value="Chromosome"/>
</dbReference>
<keyword evidence="1" id="KW-0175">Coiled coil</keyword>
<feature type="coiled-coil region" evidence="1">
    <location>
        <begin position="154"/>
        <end position="207"/>
    </location>
</feature>
<dbReference type="KEGG" id="sfd:USDA257_c36120"/>
<dbReference type="EMBL" id="CP003563">
    <property type="protein sequence ID" value="AFL52168.1"/>
    <property type="molecule type" value="Genomic_DNA"/>
</dbReference>
<organism evidence="3 4">
    <name type="scientific">Sinorhizobium fredii (strain USDA 257)</name>
    <dbReference type="NCBI Taxonomy" id="1185652"/>
    <lineage>
        <taxon>Bacteria</taxon>
        <taxon>Pseudomonadati</taxon>
        <taxon>Pseudomonadota</taxon>
        <taxon>Alphaproteobacteria</taxon>
        <taxon>Hyphomicrobiales</taxon>
        <taxon>Rhizobiaceae</taxon>
        <taxon>Sinorhizobium/Ensifer group</taxon>
        <taxon>Sinorhizobium</taxon>
    </lineage>
</organism>
<proteinExistence type="predicted"/>
<evidence type="ECO:0000313" key="4">
    <source>
        <dbReference type="Proteomes" id="UP000006180"/>
    </source>
</evidence>
<reference evidence="3 4" key="1">
    <citation type="journal article" date="2012" name="J. Bacteriol.">
        <title>Complete genome sequence of the broad-host-range strain Sinorhizobium fredii USDA257.</title>
        <authorList>
            <person name="Schuldes J."/>
            <person name="Rodriguez Orbegoso M."/>
            <person name="Schmeisser C."/>
            <person name="Krishnan H.B."/>
            <person name="Daniel R."/>
            <person name="Streit W.R."/>
        </authorList>
    </citation>
    <scope>NUCLEOTIDE SEQUENCE [LARGE SCALE GENOMIC DNA]</scope>
    <source>
        <strain evidence="3 4">USDA 257</strain>
    </source>
</reference>
<dbReference type="eggNOG" id="COG1196">
    <property type="taxonomic scope" value="Bacteria"/>
</dbReference>
<feature type="coiled-coil region" evidence="1">
    <location>
        <begin position="85"/>
        <end position="126"/>
    </location>
</feature>
<evidence type="ECO:0000313" key="3">
    <source>
        <dbReference type="EMBL" id="AFL52168.1"/>
    </source>
</evidence>
<accession>I3X8G2</accession>
<dbReference type="RefSeq" id="WP_014764306.1">
    <property type="nucleotide sequence ID" value="NC_018000.1"/>
</dbReference>
<sequence length="273" mass="29854">MLARQVAEAAAKRAGEELALERERARSLARDLDTARRERDTAMRAMQQRAMEDGRDLAHALQSAAVPKPDANLAAAEMAAAVLARRNAEAAARRAGEELASERERAKSLARDLDSVRRELDSAMRATQRRAVEDGRDLADALQSAAVPEPDANFAAAEKAAAVLAGQIAEAEARRAGEELALEREKARSLARELDTVRRERDVAKKQLTRVLAAQRRASDAARDRGGGRERAATPEEIDGRKPATERRKVDVQPVPKALPDSLFPRRLVPGLW</sequence>
<protein>
    <recommendedName>
        <fullName evidence="5">TolA protein</fullName>
    </recommendedName>
</protein>
<evidence type="ECO:0000256" key="2">
    <source>
        <dbReference type="SAM" id="MobiDB-lite"/>
    </source>
</evidence>
<dbReference type="HOGENOM" id="CLU_1019013_0_0_5"/>